<accession>A0ABS4FZY5</accession>
<dbReference type="EMBL" id="JAGGKC010000002">
    <property type="protein sequence ID" value="MBP1917839.1"/>
    <property type="molecule type" value="Genomic_DNA"/>
</dbReference>
<protein>
    <submittedName>
        <fullName evidence="1">Uncharacterized protein</fullName>
    </submittedName>
</protein>
<gene>
    <name evidence="1" type="ORF">J2Z34_000310</name>
</gene>
<reference evidence="1 2" key="1">
    <citation type="submission" date="2021-03" db="EMBL/GenBank/DDBJ databases">
        <title>Genomic Encyclopedia of Type Strains, Phase IV (KMG-IV): sequencing the most valuable type-strain genomes for metagenomic binning, comparative biology and taxonomic classification.</title>
        <authorList>
            <person name="Goeker M."/>
        </authorList>
    </citation>
    <scope>NUCLEOTIDE SEQUENCE [LARGE SCALE GENOMIC DNA]</scope>
    <source>
        <strain evidence="1 2">DSM 6139</strain>
    </source>
</reference>
<proteinExistence type="predicted"/>
<organism evidence="1 2">
    <name type="scientific">Youngiibacter multivorans</name>
    <dbReference type="NCBI Taxonomy" id="937251"/>
    <lineage>
        <taxon>Bacteria</taxon>
        <taxon>Bacillati</taxon>
        <taxon>Bacillota</taxon>
        <taxon>Clostridia</taxon>
        <taxon>Eubacteriales</taxon>
        <taxon>Clostridiaceae</taxon>
        <taxon>Youngiibacter</taxon>
    </lineage>
</organism>
<evidence type="ECO:0000313" key="1">
    <source>
        <dbReference type="EMBL" id="MBP1917839.1"/>
    </source>
</evidence>
<dbReference type="RefSeq" id="WP_209458093.1">
    <property type="nucleotide sequence ID" value="NZ_JAGGKC010000002.1"/>
</dbReference>
<comment type="caution">
    <text evidence="1">The sequence shown here is derived from an EMBL/GenBank/DDBJ whole genome shotgun (WGS) entry which is preliminary data.</text>
</comment>
<dbReference type="Proteomes" id="UP001519271">
    <property type="component" value="Unassembled WGS sequence"/>
</dbReference>
<name>A0ABS4FZY5_9CLOT</name>
<evidence type="ECO:0000313" key="2">
    <source>
        <dbReference type="Proteomes" id="UP001519271"/>
    </source>
</evidence>
<sequence>MGDDKSISGCQTNDKGEVVTIEIYDRGTYIETITKVDHDNGKPSDYYVEKEPKK</sequence>
<keyword evidence="2" id="KW-1185">Reference proteome</keyword>